<dbReference type="GO" id="GO:0016973">
    <property type="term" value="P:poly(A)+ mRNA export from nucleus"/>
    <property type="evidence" value="ECO:0007669"/>
    <property type="project" value="TreeGrafter"/>
</dbReference>
<dbReference type="GO" id="GO:0003723">
    <property type="term" value="F:RNA binding"/>
    <property type="evidence" value="ECO:0007669"/>
    <property type="project" value="InterPro"/>
</dbReference>
<dbReference type="SMART" id="SM00753">
    <property type="entry name" value="PAM"/>
    <property type="match status" value="1"/>
</dbReference>
<protein>
    <recommendedName>
        <fullName evidence="3">PCI domain-containing protein</fullName>
    </recommendedName>
</protein>
<dbReference type="GO" id="GO:0070390">
    <property type="term" value="C:transcription export complex 2"/>
    <property type="evidence" value="ECO:0007669"/>
    <property type="project" value="TreeGrafter"/>
</dbReference>
<gene>
    <name evidence="1" type="ORF">L201_001107</name>
</gene>
<dbReference type="PANTHER" id="PTHR12732">
    <property type="entry name" value="UNCHARACTERIZED PROTEASOME COMPONENT REGION PCI-CONTAINING"/>
    <property type="match status" value="1"/>
</dbReference>
<keyword evidence="2" id="KW-1185">Reference proteome</keyword>
<reference evidence="1 2" key="1">
    <citation type="submission" date="2024-01" db="EMBL/GenBank/DDBJ databases">
        <title>Comparative genomics of Cryptococcus and Kwoniella reveals pathogenesis evolution and contrasting modes of karyotype evolution via chromosome fusion or intercentromeric recombination.</title>
        <authorList>
            <person name="Coelho M.A."/>
            <person name="David-Palma M."/>
            <person name="Shea T."/>
            <person name="Bowers K."/>
            <person name="McGinley-Smith S."/>
            <person name="Mohammad A.W."/>
            <person name="Gnirke A."/>
            <person name="Yurkov A.M."/>
            <person name="Nowrousian M."/>
            <person name="Sun S."/>
            <person name="Cuomo C.A."/>
            <person name="Heitman J."/>
        </authorList>
    </citation>
    <scope>NUCLEOTIDE SEQUENCE [LARGE SCALE GENOMIC DNA]</scope>
    <source>
        <strain evidence="1 2">CBS 6074</strain>
    </source>
</reference>
<proteinExistence type="predicted"/>
<dbReference type="GO" id="GO:0000973">
    <property type="term" value="P:post-transcriptional tethering of RNA polymerase II gene DNA at nuclear periphery"/>
    <property type="evidence" value="ECO:0007669"/>
    <property type="project" value="TreeGrafter"/>
</dbReference>
<dbReference type="GO" id="GO:0006368">
    <property type="term" value="P:transcription elongation by RNA polymerase II"/>
    <property type="evidence" value="ECO:0007669"/>
    <property type="project" value="TreeGrafter"/>
</dbReference>
<dbReference type="EMBL" id="CP144098">
    <property type="protein sequence ID" value="WWC86234.1"/>
    <property type="molecule type" value="Genomic_DNA"/>
</dbReference>
<evidence type="ECO:0008006" key="3">
    <source>
        <dbReference type="Google" id="ProtNLM"/>
    </source>
</evidence>
<dbReference type="GeneID" id="91091779"/>
<dbReference type="PANTHER" id="PTHR12732:SF8">
    <property type="entry name" value="NUCLEAR MRNA EXPORT PROTEIN THP1"/>
    <property type="match status" value="1"/>
</dbReference>
<name>A0AAX4JLE7_9TREE</name>
<sequence>MSALIGTFISHISQCFTTKSGDNLLTSLPLTNQHPFFGSLRQALSTVSESNIDQSSVSQQLGFVGNDIKDNLSSFIAAVLKNVRGEQSLSANEEAYGEFNRLQIVYSEANKLYAMTNDDGQHINVFMNPLIVNLARTLVQVSNNAASLSTLPLRDPKSSRSIKDATRQVIERSFQISNPSITEAEWNSNFSQQYLIGDIIWELSNILFRIYAERKLHSQSAELSRNLESLTPHEQKRFASRGEIISSTEICQSYYWRGKIRLILLDFRQSKYWLDKAWSIVPQDQGGWKQRRAILVRLIAVNLLVGKLPSQNLLQEYNLPQFLPLIHSYKTGNIPLWRKTLENDREWFRKRSIWLILYERGEILVWRNLLRNTLKLYYSLDPNLPKNKCPTWIFISSVYKTFLGSGEIEDGSIELEDIICVISSLIDHGLIKGYLSYSQRQLVYKPSSNGLIGFPKISSVEPRKTQIVGST</sequence>
<dbReference type="Gene3D" id="1.10.10.10">
    <property type="entry name" value="Winged helix-like DNA-binding domain superfamily/Winged helix DNA-binding domain"/>
    <property type="match status" value="1"/>
</dbReference>
<evidence type="ECO:0000313" key="1">
    <source>
        <dbReference type="EMBL" id="WWC86234.1"/>
    </source>
</evidence>
<accession>A0AAX4JLE7</accession>
<evidence type="ECO:0000313" key="2">
    <source>
        <dbReference type="Proteomes" id="UP001355207"/>
    </source>
</evidence>
<dbReference type="AlphaFoldDB" id="A0AAX4JLE7"/>
<organism evidence="1 2">
    <name type="scientific">Kwoniella dendrophila CBS 6074</name>
    <dbReference type="NCBI Taxonomy" id="1295534"/>
    <lineage>
        <taxon>Eukaryota</taxon>
        <taxon>Fungi</taxon>
        <taxon>Dikarya</taxon>
        <taxon>Basidiomycota</taxon>
        <taxon>Agaricomycotina</taxon>
        <taxon>Tremellomycetes</taxon>
        <taxon>Tremellales</taxon>
        <taxon>Cryptococcaceae</taxon>
        <taxon>Kwoniella</taxon>
    </lineage>
</organism>
<dbReference type="InterPro" id="IPR045114">
    <property type="entry name" value="Csn12-like"/>
</dbReference>
<dbReference type="RefSeq" id="XP_066072997.1">
    <property type="nucleotide sequence ID" value="XM_066216900.1"/>
</dbReference>
<dbReference type="InterPro" id="IPR036388">
    <property type="entry name" value="WH-like_DNA-bd_sf"/>
</dbReference>
<dbReference type="Proteomes" id="UP001355207">
    <property type="component" value="Chromosome 1"/>
</dbReference>
<dbReference type="GO" id="GO:0003690">
    <property type="term" value="F:double-stranded DNA binding"/>
    <property type="evidence" value="ECO:0007669"/>
    <property type="project" value="InterPro"/>
</dbReference>